<feature type="domain" description="Prephenate/arogenate dehydrogenase" evidence="3">
    <location>
        <begin position="8"/>
        <end position="265"/>
    </location>
</feature>
<protein>
    <recommendedName>
        <fullName evidence="3">Prephenate/arogenate dehydrogenase domain-containing protein</fullName>
    </recommendedName>
</protein>
<feature type="coiled-coil region" evidence="2">
    <location>
        <begin position="238"/>
        <end position="265"/>
    </location>
</feature>
<evidence type="ECO:0000259" key="3">
    <source>
        <dbReference type="PROSITE" id="PS51176"/>
    </source>
</evidence>
<dbReference type="PANTHER" id="PTHR43207:SF4">
    <property type="entry name" value="AROGENATE DEHYDROGENASE 2, CHLOROPLASTIC"/>
    <property type="match status" value="1"/>
</dbReference>
<dbReference type="InterPro" id="IPR045011">
    <property type="entry name" value="TYRAAT1/2"/>
</dbReference>
<proteinExistence type="predicted"/>
<gene>
    <name evidence="4" type="ORF">NDN08_007972</name>
</gene>
<accession>A0AAV8V353</accession>
<dbReference type="GO" id="GO:0006571">
    <property type="term" value="P:tyrosine biosynthetic process"/>
    <property type="evidence" value="ECO:0007669"/>
    <property type="project" value="InterPro"/>
</dbReference>
<keyword evidence="1" id="KW-0560">Oxidoreductase</keyword>
<dbReference type="InterPro" id="IPR046826">
    <property type="entry name" value="PDH_N"/>
</dbReference>
<keyword evidence="2" id="KW-0175">Coiled coil</keyword>
<dbReference type="GO" id="GO:0008977">
    <property type="term" value="F:prephenate dehydrogenase (NAD+) activity"/>
    <property type="evidence" value="ECO:0007669"/>
    <property type="project" value="InterPro"/>
</dbReference>
<dbReference type="AlphaFoldDB" id="A0AAV8V353"/>
<dbReference type="Pfam" id="PF26213">
    <property type="entry name" value="TYRAAT1_C"/>
    <property type="match status" value="1"/>
</dbReference>
<dbReference type="GO" id="GO:0070403">
    <property type="term" value="F:NAD+ binding"/>
    <property type="evidence" value="ECO:0007669"/>
    <property type="project" value="InterPro"/>
</dbReference>
<dbReference type="PANTHER" id="PTHR43207">
    <property type="entry name" value="AROGENATE DEHYDROGENASE-RELATED"/>
    <property type="match status" value="1"/>
</dbReference>
<dbReference type="Pfam" id="PF02153">
    <property type="entry name" value="PDH_N"/>
    <property type="match status" value="1"/>
</dbReference>
<comment type="caution">
    <text evidence="4">The sequence shown here is derived from an EMBL/GenBank/DDBJ whole genome shotgun (WGS) entry which is preliminary data.</text>
</comment>
<dbReference type="EMBL" id="JAMWBK010000002">
    <property type="protein sequence ID" value="KAJ8907868.1"/>
    <property type="molecule type" value="Genomic_DNA"/>
</dbReference>
<dbReference type="SUPFAM" id="SSF51735">
    <property type="entry name" value="NAD(P)-binding Rossmann-fold domains"/>
    <property type="match status" value="1"/>
</dbReference>
<evidence type="ECO:0000313" key="4">
    <source>
        <dbReference type="EMBL" id="KAJ8907868.1"/>
    </source>
</evidence>
<evidence type="ECO:0000256" key="2">
    <source>
        <dbReference type="SAM" id="Coils"/>
    </source>
</evidence>
<dbReference type="SUPFAM" id="SSF48179">
    <property type="entry name" value="6-phosphogluconate dehydrogenase C-terminal domain-like"/>
    <property type="match status" value="1"/>
</dbReference>
<dbReference type="PROSITE" id="PS51176">
    <property type="entry name" value="PDH_ADH"/>
    <property type="match status" value="1"/>
</dbReference>
<evidence type="ECO:0000256" key="1">
    <source>
        <dbReference type="ARBA" id="ARBA00023002"/>
    </source>
</evidence>
<dbReference type="GO" id="GO:0033730">
    <property type="term" value="F:arogenate dehydrogenase (NADP+) activity"/>
    <property type="evidence" value="ECO:0007669"/>
    <property type="project" value="InterPro"/>
</dbReference>
<dbReference type="InterPro" id="IPR036291">
    <property type="entry name" value="NAD(P)-bd_dom_sf"/>
</dbReference>
<dbReference type="Gene3D" id="3.40.50.720">
    <property type="entry name" value="NAD(P)-binding Rossmann-like Domain"/>
    <property type="match status" value="1"/>
</dbReference>
<name>A0AAV8V353_9RHOD</name>
<dbReference type="InterPro" id="IPR008927">
    <property type="entry name" value="6-PGluconate_DH-like_C_sf"/>
</dbReference>
<dbReference type="InterPro" id="IPR059064">
    <property type="entry name" value="TYRAAT2_C"/>
</dbReference>
<dbReference type="InterPro" id="IPR003099">
    <property type="entry name" value="Prephen_DH"/>
</dbReference>
<dbReference type="GO" id="GO:0004665">
    <property type="term" value="F:prephenate dehydrogenase (NADP+) activity"/>
    <property type="evidence" value="ECO:0007669"/>
    <property type="project" value="InterPro"/>
</dbReference>
<reference evidence="4 5" key="1">
    <citation type="journal article" date="2023" name="Nat. Commun.">
        <title>Origin of minicircular mitochondrial genomes in red algae.</title>
        <authorList>
            <person name="Lee Y."/>
            <person name="Cho C.H."/>
            <person name="Lee Y.M."/>
            <person name="Park S.I."/>
            <person name="Yang J.H."/>
            <person name="West J.A."/>
            <person name="Bhattacharya D."/>
            <person name="Yoon H.S."/>
        </authorList>
    </citation>
    <scope>NUCLEOTIDE SEQUENCE [LARGE SCALE GENOMIC DNA]</scope>
    <source>
        <strain evidence="4 5">CCMP1338</strain>
        <tissue evidence="4">Whole cell</tissue>
    </source>
</reference>
<evidence type="ECO:0000313" key="5">
    <source>
        <dbReference type="Proteomes" id="UP001157974"/>
    </source>
</evidence>
<keyword evidence="5" id="KW-1185">Reference proteome</keyword>
<dbReference type="Proteomes" id="UP001157974">
    <property type="component" value="Unassembled WGS sequence"/>
</dbReference>
<sequence>MATHPRPQTLAIIGFGNFGQFLAKTFVRQGHRVLGQSRSDYSTVAKELGAEYFNTADEVLDQNPDVVILCTSIMSLKTVMTKFPLQRLENRVVVDVCSVKEYPRDLMMEMLPPSADILCTHPMFGPESGKHSWKNLPFVYDIVRVYNEERQKIVEDFILIWELEQCSMVPMTSKEHDSFAASTQFITHTTGRMLAGLSLTSTPIDTKGYESLLGVIDTTIKDSFDLYYGLYRYNYNSKSQIQRLEDSLRDLRMKLEEEERKEQDQ</sequence>
<organism evidence="4 5">
    <name type="scientific">Rhodosorus marinus</name>
    <dbReference type="NCBI Taxonomy" id="101924"/>
    <lineage>
        <taxon>Eukaryota</taxon>
        <taxon>Rhodophyta</taxon>
        <taxon>Stylonematophyceae</taxon>
        <taxon>Stylonematales</taxon>
        <taxon>Stylonemataceae</taxon>
        <taxon>Rhodosorus</taxon>
    </lineage>
</organism>